<sequence length="315" mass="34020">MRPWRPRLGNTPTSRPGPGITPRGREGCAVNVVRCATLHAFLERAGAFLLGDEACHNLLLGAPSAPAAPGSTPAPPPYLAVALDAGLVVAAALMTPPSRLVLSRTDRPQVPAAIARSLLAIGMRPPGVHGPVPVGEQFARAWRELTGQGYEQGLTQRIYRLGRVRPVDGVPGRLRQAQEADRPMLVRWVRAFLGEAFGEDRPPTDAEQMVGRRLEGPAEGLYLWDDGGPRALAGFAGPTSNGIRVGPVYTPPEHRNRGYARACVAALSQLLLDRGRRFCVLYADTANPTSNRIYERVGYEPVCDVVDYRFLPTSV</sequence>
<dbReference type="PANTHER" id="PTHR43877">
    <property type="entry name" value="AMINOALKYLPHOSPHONATE N-ACETYLTRANSFERASE-RELATED-RELATED"/>
    <property type="match status" value="1"/>
</dbReference>
<comment type="caution">
    <text evidence="5">The sequence shown here is derived from an EMBL/GenBank/DDBJ whole genome shotgun (WGS) entry which is preliminary data.</text>
</comment>
<dbReference type="Proteomes" id="UP000320393">
    <property type="component" value="Unassembled WGS sequence"/>
</dbReference>
<dbReference type="InterPro" id="IPR000182">
    <property type="entry name" value="GNAT_dom"/>
</dbReference>
<accession>A0A537LK62</accession>
<dbReference type="Gene3D" id="3.40.630.30">
    <property type="match status" value="1"/>
</dbReference>
<protein>
    <submittedName>
        <fullName evidence="5">GNAT family N-acetyltransferase</fullName>
    </submittedName>
</protein>
<keyword evidence="1 5" id="KW-0808">Transferase</keyword>
<dbReference type="CDD" id="cd04301">
    <property type="entry name" value="NAT_SF"/>
    <property type="match status" value="1"/>
</dbReference>
<evidence type="ECO:0000256" key="3">
    <source>
        <dbReference type="SAM" id="MobiDB-lite"/>
    </source>
</evidence>
<evidence type="ECO:0000313" key="5">
    <source>
        <dbReference type="EMBL" id="TMJ08393.1"/>
    </source>
</evidence>
<gene>
    <name evidence="5" type="ORF">E6H02_10000</name>
</gene>
<name>A0A537LK62_9BACT</name>
<reference evidence="5 6" key="1">
    <citation type="journal article" date="2019" name="Nat. Microbiol.">
        <title>Mediterranean grassland soil C-N compound turnover is dependent on rainfall and depth, and is mediated by genomically divergent microorganisms.</title>
        <authorList>
            <person name="Diamond S."/>
            <person name="Andeer P.F."/>
            <person name="Li Z."/>
            <person name="Crits-Christoph A."/>
            <person name="Burstein D."/>
            <person name="Anantharaman K."/>
            <person name="Lane K.R."/>
            <person name="Thomas B.C."/>
            <person name="Pan C."/>
            <person name="Northen T.R."/>
            <person name="Banfield J.F."/>
        </authorList>
    </citation>
    <scope>NUCLEOTIDE SEQUENCE [LARGE SCALE GENOMIC DNA]</scope>
    <source>
        <strain evidence="5">NP_5</strain>
    </source>
</reference>
<dbReference type="InterPro" id="IPR016181">
    <property type="entry name" value="Acyl_CoA_acyltransferase"/>
</dbReference>
<evidence type="ECO:0000259" key="4">
    <source>
        <dbReference type="PROSITE" id="PS51186"/>
    </source>
</evidence>
<evidence type="ECO:0000313" key="6">
    <source>
        <dbReference type="Proteomes" id="UP000320393"/>
    </source>
</evidence>
<organism evidence="5 6">
    <name type="scientific">Candidatus Segetimicrobium genomatis</name>
    <dbReference type="NCBI Taxonomy" id="2569760"/>
    <lineage>
        <taxon>Bacteria</taxon>
        <taxon>Bacillati</taxon>
        <taxon>Candidatus Sysuimicrobiota</taxon>
        <taxon>Candidatus Sysuimicrobiia</taxon>
        <taxon>Candidatus Sysuimicrobiales</taxon>
        <taxon>Candidatus Segetimicrobiaceae</taxon>
        <taxon>Candidatus Segetimicrobium</taxon>
    </lineage>
</organism>
<keyword evidence="2" id="KW-0012">Acyltransferase</keyword>
<dbReference type="EMBL" id="VBAM01000400">
    <property type="protein sequence ID" value="TMJ08393.1"/>
    <property type="molecule type" value="Genomic_DNA"/>
</dbReference>
<dbReference type="InterPro" id="IPR013653">
    <property type="entry name" value="GCN5-like_dom"/>
</dbReference>
<feature type="domain" description="N-acetyltransferase" evidence="4">
    <location>
        <begin position="172"/>
        <end position="315"/>
    </location>
</feature>
<evidence type="ECO:0000256" key="2">
    <source>
        <dbReference type="ARBA" id="ARBA00023315"/>
    </source>
</evidence>
<dbReference type="AlphaFoldDB" id="A0A537LK62"/>
<proteinExistence type="predicted"/>
<dbReference type="InterPro" id="IPR050832">
    <property type="entry name" value="Bact_Acetyltransf"/>
</dbReference>
<feature type="region of interest" description="Disordered" evidence="3">
    <location>
        <begin position="1"/>
        <end position="23"/>
    </location>
</feature>
<evidence type="ECO:0000256" key="1">
    <source>
        <dbReference type="ARBA" id="ARBA00022679"/>
    </source>
</evidence>
<dbReference type="SUPFAM" id="SSF55729">
    <property type="entry name" value="Acyl-CoA N-acyltransferases (Nat)"/>
    <property type="match status" value="1"/>
</dbReference>
<dbReference type="GO" id="GO:0016747">
    <property type="term" value="F:acyltransferase activity, transferring groups other than amino-acyl groups"/>
    <property type="evidence" value="ECO:0007669"/>
    <property type="project" value="InterPro"/>
</dbReference>
<dbReference type="Pfam" id="PF08445">
    <property type="entry name" value="FR47"/>
    <property type="match status" value="1"/>
</dbReference>
<dbReference type="PROSITE" id="PS51186">
    <property type="entry name" value="GNAT"/>
    <property type="match status" value="1"/>
</dbReference>